<proteinExistence type="predicted"/>
<evidence type="ECO:0000313" key="3">
    <source>
        <dbReference type="Proteomes" id="UP000434172"/>
    </source>
</evidence>
<reference evidence="2 3" key="1">
    <citation type="submission" date="2019-12" db="EMBL/GenBank/DDBJ databases">
        <title>A genome sequence resource for the geographically widespread anthracnose pathogen Colletotrichum asianum.</title>
        <authorList>
            <person name="Meng Y."/>
        </authorList>
    </citation>
    <scope>NUCLEOTIDE SEQUENCE [LARGE SCALE GENOMIC DNA]</scope>
    <source>
        <strain evidence="2 3">ICMP 18580</strain>
    </source>
</reference>
<keyword evidence="3" id="KW-1185">Reference proteome</keyword>
<accession>A0A8H3W1N7</accession>
<evidence type="ECO:0000313" key="2">
    <source>
        <dbReference type="EMBL" id="KAF0317667.1"/>
    </source>
</evidence>
<sequence>MIIHLMKLSTLWRTKSLFLAKPSWYITSGGEVLYLSRRHPKEIKRGAPADSSRQRVVTNTDLV</sequence>
<dbReference type="EMBL" id="WOWK01000125">
    <property type="protein sequence ID" value="KAF0317667.1"/>
    <property type="molecule type" value="Genomic_DNA"/>
</dbReference>
<feature type="compositionally biased region" description="Polar residues" evidence="1">
    <location>
        <begin position="54"/>
        <end position="63"/>
    </location>
</feature>
<feature type="region of interest" description="Disordered" evidence="1">
    <location>
        <begin position="44"/>
        <end position="63"/>
    </location>
</feature>
<name>A0A8H3W1N7_9PEZI</name>
<dbReference type="AlphaFoldDB" id="A0A8H3W1N7"/>
<organism evidence="2 3">
    <name type="scientific">Colletotrichum asianum</name>
    <dbReference type="NCBI Taxonomy" id="702518"/>
    <lineage>
        <taxon>Eukaryota</taxon>
        <taxon>Fungi</taxon>
        <taxon>Dikarya</taxon>
        <taxon>Ascomycota</taxon>
        <taxon>Pezizomycotina</taxon>
        <taxon>Sordariomycetes</taxon>
        <taxon>Hypocreomycetidae</taxon>
        <taxon>Glomerellales</taxon>
        <taxon>Glomerellaceae</taxon>
        <taxon>Colletotrichum</taxon>
        <taxon>Colletotrichum gloeosporioides species complex</taxon>
    </lineage>
</organism>
<evidence type="ECO:0000256" key="1">
    <source>
        <dbReference type="SAM" id="MobiDB-lite"/>
    </source>
</evidence>
<protein>
    <submittedName>
        <fullName evidence="2">Uncharacterized protein</fullName>
    </submittedName>
</protein>
<comment type="caution">
    <text evidence="2">The sequence shown here is derived from an EMBL/GenBank/DDBJ whole genome shotgun (WGS) entry which is preliminary data.</text>
</comment>
<gene>
    <name evidence="2" type="ORF">GQ607_015086</name>
</gene>
<dbReference type="Proteomes" id="UP000434172">
    <property type="component" value="Unassembled WGS sequence"/>
</dbReference>